<gene>
    <name evidence="2" type="ORF">NQ315_002917</name>
</gene>
<feature type="compositionally biased region" description="Low complexity" evidence="1">
    <location>
        <begin position="72"/>
        <end position="81"/>
    </location>
</feature>
<feature type="region of interest" description="Disordered" evidence="1">
    <location>
        <begin position="65"/>
        <end position="86"/>
    </location>
</feature>
<comment type="caution">
    <text evidence="2">The sequence shown here is derived from an EMBL/GenBank/DDBJ whole genome shotgun (WGS) entry which is preliminary data.</text>
</comment>
<sequence>MSQQGDHVEASSVVGEEGLDPQALTGSIGAPQGVRQPAVPPGPTGQGLTVEDLIQATVRAMMVYDEQRRRSVPSPSSPSLSGERGADNLMVNKATNKELSNLLPEFTGAGQNINVWLERIDSVQKTYQVPDDVMKLIAIGKLNKGPLEWYHSKVEFVEMDFSTLKATMRKMYAVSSDPITLRKAMERRRWKRGEKVSVYFHEKVLLGDVEFAINNTVSRSTGETPAKLLFGQNQRGHVADNIRLILEQLEGEETKEIESIRDKASQKIEIAQAGNKVYYDKSRKKPTVYKEGDYVMVANVDTTSGVNKKLIPKFRGPYVIKTVLPNDRYVVNDITGFQNTQIPYDGVLDVTRLKPYTVSDVHQID</sequence>
<protein>
    <submittedName>
        <fullName evidence="2">Uncharacterized protein</fullName>
    </submittedName>
</protein>
<name>A0AAV8V6K9_9CUCU</name>
<reference evidence="2 3" key="1">
    <citation type="journal article" date="2023" name="Insect Mol. Biol.">
        <title>Genome sequencing provides insights into the evolution of gene families encoding plant cell wall-degrading enzymes in longhorned beetles.</title>
        <authorList>
            <person name="Shin N.R."/>
            <person name="Okamura Y."/>
            <person name="Kirsch R."/>
            <person name="Pauchet Y."/>
        </authorList>
    </citation>
    <scope>NUCLEOTIDE SEQUENCE [LARGE SCALE GENOMIC DNA]</scope>
    <source>
        <strain evidence="2">EAD_L_NR</strain>
    </source>
</reference>
<accession>A0AAV8V6K9</accession>
<dbReference type="Gene3D" id="3.30.420.10">
    <property type="entry name" value="Ribonuclease H-like superfamily/Ribonuclease H"/>
    <property type="match status" value="1"/>
</dbReference>
<dbReference type="EMBL" id="JANEYG010000459">
    <property type="protein sequence ID" value="KAJ8909652.1"/>
    <property type="molecule type" value="Genomic_DNA"/>
</dbReference>
<feature type="region of interest" description="Disordered" evidence="1">
    <location>
        <begin position="1"/>
        <end position="47"/>
    </location>
</feature>
<keyword evidence="3" id="KW-1185">Reference proteome</keyword>
<dbReference type="Proteomes" id="UP001159042">
    <property type="component" value="Unassembled WGS sequence"/>
</dbReference>
<evidence type="ECO:0000256" key="1">
    <source>
        <dbReference type="SAM" id="MobiDB-lite"/>
    </source>
</evidence>
<dbReference type="AlphaFoldDB" id="A0AAV8V6K9"/>
<organism evidence="2 3">
    <name type="scientific">Exocentrus adspersus</name>
    <dbReference type="NCBI Taxonomy" id="1586481"/>
    <lineage>
        <taxon>Eukaryota</taxon>
        <taxon>Metazoa</taxon>
        <taxon>Ecdysozoa</taxon>
        <taxon>Arthropoda</taxon>
        <taxon>Hexapoda</taxon>
        <taxon>Insecta</taxon>
        <taxon>Pterygota</taxon>
        <taxon>Neoptera</taxon>
        <taxon>Endopterygota</taxon>
        <taxon>Coleoptera</taxon>
        <taxon>Polyphaga</taxon>
        <taxon>Cucujiformia</taxon>
        <taxon>Chrysomeloidea</taxon>
        <taxon>Cerambycidae</taxon>
        <taxon>Lamiinae</taxon>
        <taxon>Acanthocinini</taxon>
        <taxon>Exocentrus</taxon>
    </lineage>
</organism>
<evidence type="ECO:0000313" key="3">
    <source>
        <dbReference type="Proteomes" id="UP001159042"/>
    </source>
</evidence>
<dbReference type="InterPro" id="IPR036397">
    <property type="entry name" value="RNaseH_sf"/>
</dbReference>
<proteinExistence type="predicted"/>
<evidence type="ECO:0000313" key="2">
    <source>
        <dbReference type="EMBL" id="KAJ8909652.1"/>
    </source>
</evidence>
<dbReference type="GO" id="GO:0003676">
    <property type="term" value="F:nucleic acid binding"/>
    <property type="evidence" value="ECO:0007669"/>
    <property type="project" value="InterPro"/>
</dbReference>